<proteinExistence type="predicted"/>
<reference evidence="1 2" key="1">
    <citation type="submission" date="2017-08" db="EMBL/GenBank/DDBJ databases">
        <title>Complete Genome Sequence of Bacillus kochii Oregon-R-modENCODE STRAIN BDGP4, isolated from Drosophila melanogaster gut.</title>
        <authorList>
            <person name="Wan K.H."/>
            <person name="Yu C."/>
            <person name="Park S."/>
            <person name="Hammonds A.S."/>
            <person name="Booth B.W."/>
            <person name="Celniker S.E."/>
        </authorList>
    </citation>
    <scope>NUCLEOTIDE SEQUENCE [LARGE SCALE GENOMIC DNA]</scope>
    <source>
        <strain evidence="1 2">BDGP4</strain>
    </source>
</reference>
<evidence type="ECO:0000313" key="2">
    <source>
        <dbReference type="Proteomes" id="UP000215137"/>
    </source>
</evidence>
<name>A0A248TDA8_9BACI</name>
<evidence type="ECO:0000313" key="1">
    <source>
        <dbReference type="EMBL" id="ASV66153.1"/>
    </source>
</evidence>
<organism evidence="1 2">
    <name type="scientific">Cytobacillus kochii</name>
    <dbReference type="NCBI Taxonomy" id="859143"/>
    <lineage>
        <taxon>Bacteria</taxon>
        <taxon>Bacillati</taxon>
        <taxon>Bacillota</taxon>
        <taxon>Bacilli</taxon>
        <taxon>Bacillales</taxon>
        <taxon>Bacillaceae</taxon>
        <taxon>Cytobacillus</taxon>
    </lineage>
</organism>
<dbReference type="OrthoDB" id="2943031at2"/>
<dbReference type="RefSeq" id="WP_095369728.1">
    <property type="nucleotide sequence ID" value="NZ_CP022983.1"/>
</dbReference>
<dbReference type="Proteomes" id="UP000215137">
    <property type="component" value="Chromosome"/>
</dbReference>
<dbReference type="EMBL" id="CP022983">
    <property type="protein sequence ID" value="ASV66153.1"/>
    <property type="molecule type" value="Genomic_DNA"/>
</dbReference>
<accession>A0A248TDA8</accession>
<protein>
    <submittedName>
        <fullName evidence="1">Uncharacterized protein</fullName>
    </submittedName>
</protein>
<keyword evidence="2" id="KW-1185">Reference proteome</keyword>
<gene>
    <name evidence="1" type="ORF">CKF48_01695</name>
</gene>
<dbReference type="AlphaFoldDB" id="A0A248TDA8"/>
<dbReference type="KEGG" id="bko:CKF48_01695"/>
<sequence>MMFPTIVSKQDNVVHIVKNQKKTECGFTYHHFTIVNRSDLRRIKFISKDSITCAMCLQHYLNQK</sequence>